<dbReference type="Proteomes" id="UP000281553">
    <property type="component" value="Unassembled WGS sequence"/>
</dbReference>
<keyword evidence="2" id="KW-1185">Reference proteome</keyword>
<feature type="non-terminal residue" evidence="1">
    <location>
        <position position="70"/>
    </location>
</feature>
<evidence type="ECO:0000313" key="2">
    <source>
        <dbReference type="Proteomes" id="UP000281553"/>
    </source>
</evidence>
<organism evidence="1 2">
    <name type="scientific">Dibothriocephalus latus</name>
    <name type="common">Fish tapeworm</name>
    <name type="synonym">Diphyllobothrium latum</name>
    <dbReference type="NCBI Taxonomy" id="60516"/>
    <lineage>
        <taxon>Eukaryota</taxon>
        <taxon>Metazoa</taxon>
        <taxon>Spiralia</taxon>
        <taxon>Lophotrochozoa</taxon>
        <taxon>Platyhelminthes</taxon>
        <taxon>Cestoda</taxon>
        <taxon>Eucestoda</taxon>
        <taxon>Diphyllobothriidea</taxon>
        <taxon>Diphyllobothriidae</taxon>
        <taxon>Dibothriocephalus</taxon>
    </lineage>
</organism>
<gene>
    <name evidence="1" type="ORF">DILT_LOCUS9852</name>
</gene>
<evidence type="ECO:0000313" key="1">
    <source>
        <dbReference type="EMBL" id="VDN14021.1"/>
    </source>
</evidence>
<reference evidence="1 2" key="1">
    <citation type="submission" date="2018-11" db="EMBL/GenBank/DDBJ databases">
        <authorList>
            <consortium name="Pathogen Informatics"/>
        </authorList>
    </citation>
    <scope>NUCLEOTIDE SEQUENCE [LARGE SCALE GENOMIC DNA]</scope>
</reference>
<name>A0A3P7M7C6_DIBLA</name>
<protein>
    <submittedName>
        <fullName evidence="1">Uncharacterized protein</fullName>
    </submittedName>
</protein>
<proteinExistence type="predicted"/>
<dbReference type="AlphaFoldDB" id="A0A3P7M7C6"/>
<accession>A0A3P7M7C6</accession>
<sequence>MVFSSIALSERLIASSSFLYFPPRGREIFQAALKQTKMVLQVLPYVDGCSFINLADDPASVTKPRVLRLN</sequence>
<dbReference type="EMBL" id="UYRU01058040">
    <property type="protein sequence ID" value="VDN14021.1"/>
    <property type="molecule type" value="Genomic_DNA"/>
</dbReference>